<keyword evidence="3" id="KW-1185">Reference proteome</keyword>
<accession>A0ABT3ITU8</accession>
<dbReference type="EMBL" id="JAPDNS010000002">
    <property type="protein sequence ID" value="MCW3487388.1"/>
    <property type="molecule type" value="Genomic_DNA"/>
</dbReference>
<sequence>MGQLFKQYQKELRNILILALLIALSSYLPQLLHFAKTFAGTMVCMGIICGYILGMSLKVYYRIVVMRIKQETAL</sequence>
<dbReference type="RefSeq" id="WP_264734198.1">
    <property type="nucleotide sequence ID" value="NZ_JAPDNR010000001.1"/>
</dbReference>
<name>A0ABT3ITU8_9BACT</name>
<proteinExistence type="predicted"/>
<gene>
    <name evidence="2" type="ORF">OL497_26060</name>
</gene>
<protein>
    <submittedName>
        <fullName evidence="2">Uncharacterized protein</fullName>
    </submittedName>
</protein>
<evidence type="ECO:0000313" key="3">
    <source>
        <dbReference type="Proteomes" id="UP001207742"/>
    </source>
</evidence>
<feature type="transmembrane region" description="Helical" evidence="1">
    <location>
        <begin position="38"/>
        <end position="61"/>
    </location>
</feature>
<organism evidence="2 3">
    <name type="scientific">Chitinophaga nivalis</name>
    <dbReference type="NCBI Taxonomy" id="2991709"/>
    <lineage>
        <taxon>Bacteria</taxon>
        <taxon>Pseudomonadati</taxon>
        <taxon>Bacteroidota</taxon>
        <taxon>Chitinophagia</taxon>
        <taxon>Chitinophagales</taxon>
        <taxon>Chitinophagaceae</taxon>
        <taxon>Chitinophaga</taxon>
    </lineage>
</organism>
<keyword evidence="1" id="KW-0812">Transmembrane</keyword>
<keyword evidence="1" id="KW-1133">Transmembrane helix</keyword>
<keyword evidence="1" id="KW-0472">Membrane</keyword>
<feature type="transmembrane region" description="Helical" evidence="1">
    <location>
        <begin position="12"/>
        <end position="32"/>
    </location>
</feature>
<comment type="caution">
    <text evidence="2">The sequence shown here is derived from an EMBL/GenBank/DDBJ whole genome shotgun (WGS) entry which is preliminary data.</text>
</comment>
<evidence type="ECO:0000313" key="2">
    <source>
        <dbReference type="EMBL" id="MCW3487388.1"/>
    </source>
</evidence>
<dbReference type="Proteomes" id="UP001207742">
    <property type="component" value="Unassembled WGS sequence"/>
</dbReference>
<evidence type="ECO:0000256" key="1">
    <source>
        <dbReference type="SAM" id="Phobius"/>
    </source>
</evidence>
<reference evidence="2 3" key="1">
    <citation type="submission" date="2022-10" db="EMBL/GenBank/DDBJ databases">
        <title>Chitinophaga nivalis PC15 sp. nov., isolated from Pyeongchang county, South Korea.</title>
        <authorList>
            <person name="Trinh H.N."/>
        </authorList>
    </citation>
    <scope>NUCLEOTIDE SEQUENCE [LARGE SCALE GENOMIC DNA]</scope>
    <source>
        <strain evidence="2 3">PC14</strain>
    </source>
</reference>